<reference evidence="1" key="2">
    <citation type="submission" date="2024-10" db="UniProtKB">
        <authorList>
            <consortium name="EnsemblProtists"/>
        </authorList>
    </citation>
    <scope>IDENTIFICATION</scope>
</reference>
<keyword evidence="2" id="KW-1185">Reference proteome</keyword>
<protein>
    <submittedName>
        <fullName evidence="1">Uncharacterized protein</fullName>
    </submittedName>
</protein>
<dbReference type="AlphaFoldDB" id="A0A0D3I5D4"/>
<dbReference type="HOGENOM" id="CLU_1317567_0_0_1"/>
<evidence type="ECO:0000313" key="2">
    <source>
        <dbReference type="Proteomes" id="UP000013827"/>
    </source>
</evidence>
<dbReference type="GeneID" id="17252618"/>
<proteinExistence type="predicted"/>
<name>A0A0D3I5D4_EMIH1</name>
<dbReference type="EnsemblProtists" id="EOD06469">
    <property type="protein sequence ID" value="EOD06469"/>
    <property type="gene ID" value="EMIHUDRAFT_249876"/>
</dbReference>
<evidence type="ECO:0000313" key="1">
    <source>
        <dbReference type="EnsemblProtists" id="EOD06469"/>
    </source>
</evidence>
<dbReference type="PaxDb" id="2903-EOD06469"/>
<dbReference type="RefSeq" id="XP_005758898.1">
    <property type="nucleotide sequence ID" value="XM_005758841.1"/>
</dbReference>
<organism evidence="1 2">
    <name type="scientific">Emiliania huxleyi (strain CCMP1516)</name>
    <dbReference type="NCBI Taxonomy" id="280463"/>
    <lineage>
        <taxon>Eukaryota</taxon>
        <taxon>Haptista</taxon>
        <taxon>Haptophyta</taxon>
        <taxon>Prymnesiophyceae</taxon>
        <taxon>Isochrysidales</taxon>
        <taxon>Noelaerhabdaceae</taxon>
        <taxon>Emiliania</taxon>
    </lineage>
</organism>
<accession>A0A0D3I5D4</accession>
<reference evidence="2" key="1">
    <citation type="journal article" date="2013" name="Nature">
        <title>Pan genome of the phytoplankton Emiliania underpins its global distribution.</title>
        <authorList>
            <person name="Read B.A."/>
            <person name="Kegel J."/>
            <person name="Klute M.J."/>
            <person name="Kuo A."/>
            <person name="Lefebvre S.C."/>
            <person name="Maumus F."/>
            <person name="Mayer C."/>
            <person name="Miller J."/>
            <person name="Monier A."/>
            <person name="Salamov A."/>
            <person name="Young J."/>
            <person name="Aguilar M."/>
            <person name="Claverie J.M."/>
            <person name="Frickenhaus S."/>
            <person name="Gonzalez K."/>
            <person name="Herman E.K."/>
            <person name="Lin Y.C."/>
            <person name="Napier J."/>
            <person name="Ogata H."/>
            <person name="Sarno A.F."/>
            <person name="Shmutz J."/>
            <person name="Schroeder D."/>
            <person name="de Vargas C."/>
            <person name="Verret F."/>
            <person name="von Dassow P."/>
            <person name="Valentin K."/>
            <person name="Van de Peer Y."/>
            <person name="Wheeler G."/>
            <person name="Dacks J.B."/>
            <person name="Delwiche C.F."/>
            <person name="Dyhrman S.T."/>
            <person name="Glockner G."/>
            <person name="John U."/>
            <person name="Richards T."/>
            <person name="Worden A.Z."/>
            <person name="Zhang X."/>
            <person name="Grigoriev I.V."/>
            <person name="Allen A.E."/>
            <person name="Bidle K."/>
            <person name="Borodovsky M."/>
            <person name="Bowler C."/>
            <person name="Brownlee C."/>
            <person name="Cock J.M."/>
            <person name="Elias M."/>
            <person name="Gladyshev V.N."/>
            <person name="Groth M."/>
            <person name="Guda C."/>
            <person name="Hadaegh A."/>
            <person name="Iglesias-Rodriguez M.D."/>
            <person name="Jenkins J."/>
            <person name="Jones B.M."/>
            <person name="Lawson T."/>
            <person name="Leese F."/>
            <person name="Lindquist E."/>
            <person name="Lobanov A."/>
            <person name="Lomsadze A."/>
            <person name="Malik S.B."/>
            <person name="Marsh M.E."/>
            <person name="Mackinder L."/>
            <person name="Mock T."/>
            <person name="Mueller-Roeber B."/>
            <person name="Pagarete A."/>
            <person name="Parker M."/>
            <person name="Probert I."/>
            <person name="Quesneville H."/>
            <person name="Raines C."/>
            <person name="Rensing S.A."/>
            <person name="Riano-Pachon D.M."/>
            <person name="Richier S."/>
            <person name="Rokitta S."/>
            <person name="Shiraiwa Y."/>
            <person name="Soanes D.M."/>
            <person name="van der Giezen M."/>
            <person name="Wahlund T.M."/>
            <person name="Williams B."/>
            <person name="Wilson W."/>
            <person name="Wolfe G."/>
            <person name="Wurch L.L."/>
        </authorList>
    </citation>
    <scope>NUCLEOTIDE SEQUENCE</scope>
</reference>
<dbReference type="Proteomes" id="UP000013827">
    <property type="component" value="Unassembled WGS sequence"/>
</dbReference>
<dbReference type="KEGG" id="ehx:EMIHUDRAFT_249876"/>
<sequence>MLERIALVARCDGFSAFDAEGVGRLVGELRPTLGLEVESLLPLFANLGVIKNVRSMACEREHSLKAQKQAAEHAVRHLEDTVAALEAHLRDPLRRSADSAPGEVLCSRLLGLTSGMRVSPPYSAVGGLSGLVDRIKVRYDAQARTLREEGFRASALLKEIGGGDLASFRVVEVVIADRERLLQQKVSAVLEGLGARPGNWRLGQSQTVR</sequence>